<reference evidence="2 3" key="1">
    <citation type="submission" date="2024-10" db="EMBL/GenBank/DDBJ databases">
        <title>The Natural Products Discovery Center: Release of the First 8490 Sequenced Strains for Exploring Actinobacteria Biosynthetic Diversity.</title>
        <authorList>
            <person name="Kalkreuter E."/>
            <person name="Kautsar S.A."/>
            <person name="Yang D."/>
            <person name="Bader C.D."/>
            <person name="Teijaro C.N."/>
            <person name="Fluegel L."/>
            <person name="Davis C.M."/>
            <person name="Simpson J.R."/>
            <person name="Lauterbach L."/>
            <person name="Steele A.D."/>
            <person name="Gui C."/>
            <person name="Meng S."/>
            <person name="Li G."/>
            <person name="Viehrig K."/>
            <person name="Ye F."/>
            <person name="Su P."/>
            <person name="Kiefer A.F."/>
            <person name="Nichols A."/>
            <person name="Cepeda A.J."/>
            <person name="Yan W."/>
            <person name="Fan B."/>
            <person name="Jiang Y."/>
            <person name="Adhikari A."/>
            <person name="Zheng C.-J."/>
            <person name="Schuster L."/>
            <person name="Cowan T.M."/>
            <person name="Smanski M.J."/>
            <person name="Chevrette M.G."/>
            <person name="De Carvalho L.P.S."/>
            <person name="Shen B."/>
        </authorList>
    </citation>
    <scope>NUCLEOTIDE SEQUENCE [LARGE SCALE GENOMIC DNA]</scope>
    <source>
        <strain evidence="2 3">NPDC004045</strain>
    </source>
</reference>
<feature type="signal peptide" evidence="1">
    <location>
        <begin position="1"/>
        <end position="28"/>
    </location>
</feature>
<dbReference type="EMBL" id="JBIAMX010000004">
    <property type="protein sequence ID" value="MFF0542951.1"/>
    <property type="molecule type" value="Genomic_DNA"/>
</dbReference>
<dbReference type="PANTHER" id="PTHR40274:SF4">
    <property type="entry name" value="BLL1406 PROTEIN"/>
    <property type="match status" value="1"/>
</dbReference>
<accession>A0ABW6PKM3</accession>
<evidence type="ECO:0000313" key="2">
    <source>
        <dbReference type="EMBL" id="MFF0542951.1"/>
    </source>
</evidence>
<evidence type="ECO:0000256" key="1">
    <source>
        <dbReference type="SAM" id="SignalP"/>
    </source>
</evidence>
<dbReference type="Proteomes" id="UP001601444">
    <property type="component" value="Unassembled WGS sequence"/>
</dbReference>
<keyword evidence="3" id="KW-1185">Reference proteome</keyword>
<protein>
    <submittedName>
        <fullName evidence="2">SMP-30/gluconolactonase/LRE family protein</fullName>
    </submittedName>
</protein>
<sequence length="299" mass="30647">MPSTRRRAVFALPAVLACTLLAAPQAGADPAPAPACASAREVVVSTAVPLLDWAENLGADARGDLWVSRVQRNEVVRYDAAGVRTATVPVESPGAVRQGPDGLMYVVTGDSVVAVGQGGVVRFDPAAPEPVAEVFATGLDRPNGAAFGPDGALYVAGYDGVHRLRPDGTEDTAWSAAARLSLANGITAQGDSLYVTANGVALGQVVRLSRANPAVRETLTTLTGPAGLPDFADDVTWHDGAVYATTLTGRLTRVDPVSGRACTVLTTRPLTAVLPDPAAPGTLLVTSEDGTVARVHPAD</sequence>
<dbReference type="InterPro" id="IPR015943">
    <property type="entry name" value="WD40/YVTN_repeat-like_dom_sf"/>
</dbReference>
<comment type="caution">
    <text evidence="2">The sequence shown here is derived from an EMBL/GenBank/DDBJ whole genome shotgun (WGS) entry which is preliminary data.</text>
</comment>
<dbReference type="Gene3D" id="2.130.10.10">
    <property type="entry name" value="YVTN repeat-like/Quinoprotein amine dehydrogenase"/>
    <property type="match status" value="1"/>
</dbReference>
<evidence type="ECO:0000313" key="3">
    <source>
        <dbReference type="Proteomes" id="UP001601444"/>
    </source>
</evidence>
<organism evidence="2 3">
    <name type="scientific">Nocardia thailandica</name>
    <dbReference type="NCBI Taxonomy" id="257275"/>
    <lineage>
        <taxon>Bacteria</taxon>
        <taxon>Bacillati</taxon>
        <taxon>Actinomycetota</taxon>
        <taxon>Actinomycetes</taxon>
        <taxon>Mycobacteriales</taxon>
        <taxon>Nocardiaceae</taxon>
        <taxon>Nocardia</taxon>
    </lineage>
</organism>
<keyword evidence="1" id="KW-0732">Signal</keyword>
<dbReference type="RefSeq" id="WP_387699668.1">
    <property type="nucleotide sequence ID" value="NZ_JBIAMX010000004.1"/>
</dbReference>
<dbReference type="SUPFAM" id="SSF63829">
    <property type="entry name" value="Calcium-dependent phosphotriesterase"/>
    <property type="match status" value="1"/>
</dbReference>
<dbReference type="InterPro" id="IPR051344">
    <property type="entry name" value="Vgb"/>
</dbReference>
<feature type="chain" id="PRO_5046834361" evidence="1">
    <location>
        <begin position="29"/>
        <end position="299"/>
    </location>
</feature>
<gene>
    <name evidence="2" type="ORF">ACFYTF_08935</name>
</gene>
<dbReference type="PROSITE" id="PS51257">
    <property type="entry name" value="PROKAR_LIPOPROTEIN"/>
    <property type="match status" value="1"/>
</dbReference>
<name>A0ABW6PKM3_9NOCA</name>
<dbReference type="PANTHER" id="PTHR40274">
    <property type="entry name" value="VIRGINIAMYCIN B LYASE"/>
    <property type="match status" value="1"/>
</dbReference>
<proteinExistence type="predicted"/>